<evidence type="ECO:0008006" key="4">
    <source>
        <dbReference type="Google" id="ProtNLM"/>
    </source>
</evidence>
<feature type="transmembrane region" description="Helical" evidence="1">
    <location>
        <begin position="213"/>
        <end position="230"/>
    </location>
</feature>
<keyword evidence="1" id="KW-1133">Transmembrane helix</keyword>
<keyword evidence="3" id="KW-1185">Reference proteome</keyword>
<dbReference type="AlphaFoldDB" id="A0A3D9B3L9"/>
<keyword evidence="1" id="KW-0812">Transmembrane</keyword>
<dbReference type="EMBL" id="QNVV01000005">
    <property type="protein sequence ID" value="REC48240.1"/>
    <property type="molecule type" value="Genomic_DNA"/>
</dbReference>
<dbReference type="Proteomes" id="UP000256257">
    <property type="component" value="Unassembled WGS sequence"/>
</dbReference>
<reference evidence="2 3" key="1">
    <citation type="submission" date="2018-06" db="EMBL/GenBank/DDBJ databases">
        <title>Novel Chryseobacterium species.</title>
        <authorList>
            <person name="Newman J."/>
            <person name="Hugo C."/>
            <person name="Oosthuizen L."/>
            <person name="Charimba G."/>
        </authorList>
    </citation>
    <scope>NUCLEOTIDE SEQUENCE [LARGE SCALE GENOMIC DNA]</scope>
    <source>
        <strain evidence="2 3">7_F195</strain>
    </source>
</reference>
<sequence length="378" mass="44743">MKIKWRISFLLVVLILVLLTVRNYQNRVYDWDMPGYLGCLYTSEFPDSPDKVRQITYISIQKEAPDDQYQDLIGTAPFNIPRQYFAKNTQAFTEQLPYFRIKVGYICMISLLYKLGVTSPLSVLLVSLISYFFSGLLVFYILKILYPEKYIMTAFLTVGIMLFPLMTYIARIPAPEMFIFPFLLTFIIGLIRKWSTLTMFLLLLVITFIRPDYATFTLSYLVTIFLFTYYKEETVYISFIVQGAVIFILYISIINFYDYPGWKNLFFDSFIKRRPIISAEPPEFGISDYVSILYHKAIYFKKITFAALLFIAVVFWKSKDLWVRVFSVFFFANVYIKFLFFPQSAEIRFFFPLIFLLFLMMMYAISQKHNNFKLTNIS</sequence>
<gene>
    <name evidence="2" type="ORF">DRF67_07850</name>
</gene>
<organism evidence="2 3">
    <name type="scientific">Chryseobacterium pennipullorum</name>
    <dbReference type="NCBI Taxonomy" id="2258963"/>
    <lineage>
        <taxon>Bacteria</taxon>
        <taxon>Pseudomonadati</taxon>
        <taxon>Bacteroidota</taxon>
        <taxon>Flavobacteriia</taxon>
        <taxon>Flavobacteriales</taxon>
        <taxon>Weeksellaceae</taxon>
        <taxon>Chryseobacterium group</taxon>
        <taxon>Chryseobacterium</taxon>
    </lineage>
</organism>
<name>A0A3D9B3L9_9FLAO</name>
<proteinExistence type="predicted"/>
<feature type="transmembrane region" description="Helical" evidence="1">
    <location>
        <begin position="322"/>
        <end position="340"/>
    </location>
</feature>
<keyword evidence="1" id="KW-0472">Membrane</keyword>
<dbReference type="RefSeq" id="WP_115927744.1">
    <property type="nucleotide sequence ID" value="NZ_QNVV01000005.1"/>
</dbReference>
<evidence type="ECO:0000313" key="3">
    <source>
        <dbReference type="Proteomes" id="UP000256257"/>
    </source>
</evidence>
<evidence type="ECO:0000313" key="2">
    <source>
        <dbReference type="EMBL" id="REC48240.1"/>
    </source>
</evidence>
<feature type="transmembrane region" description="Helical" evidence="1">
    <location>
        <begin position="236"/>
        <end position="257"/>
    </location>
</feature>
<feature type="transmembrane region" description="Helical" evidence="1">
    <location>
        <begin position="121"/>
        <end position="142"/>
    </location>
</feature>
<feature type="transmembrane region" description="Helical" evidence="1">
    <location>
        <begin position="347"/>
        <end position="365"/>
    </location>
</feature>
<evidence type="ECO:0000256" key="1">
    <source>
        <dbReference type="SAM" id="Phobius"/>
    </source>
</evidence>
<protein>
    <recommendedName>
        <fullName evidence="4">Glycosyltransferase RgtA/B/C/D-like domain-containing protein</fullName>
    </recommendedName>
</protein>
<feature type="transmembrane region" description="Helical" evidence="1">
    <location>
        <begin position="154"/>
        <end position="172"/>
    </location>
</feature>
<feature type="transmembrane region" description="Helical" evidence="1">
    <location>
        <begin position="178"/>
        <end position="206"/>
    </location>
</feature>
<comment type="caution">
    <text evidence="2">The sequence shown here is derived from an EMBL/GenBank/DDBJ whole genome shotgun (WGS) entry which is preliminary data.</text>
</comment>
<feature type="transmembrane region" description="Helical" evidence="1">
    <location>
        <begin position="299"/>
        <end position="316"/>
    </location>
</feature>
<accession>A0A3D9B3L9</accession>
<dbReference type="OrthoDB" id="1244758at2"/>